<feature type="compositionally biased region" description="Low complexity" evidence="1">
    <location>
        <begin position="67"/>
        <end position="77"/>
    </location>
</feature>
<feature type="non-terminal residue" evidence="3">
    <location>
        <position position="277"/>
    </location>
</feature>
<dbReference type="HOGENOM" id="CLU_048314_0_0_1"/>
<feature type="compositionally biased region" description="Low complexity" evidence="1">
    <location>
        <begin position="83"/>
        <end position="103"/>
    </location>
</feature>
<dbReference type="OrthoDB" id="2688793at2759"/>
<evidence type="ECO:0000313" key="4">
    <source>
        <dbReference type="Proteomes" id="UP000053989"/>
    </source>
</evidence>
<proteinExistence type="predicted"/>
<evidence type="ECO:0000313" key="3">
    <source>
        <dbReference type="EMBL" id="KIM50738.1"/>
    </source>
</evidence>
<feature type="domain" description="Retrovirus-related Pol polyprotein from transposon TNT 1-94-like beta-barrel" evidence="2">
    <location>
        <begin position="166"/>
        <end position="247"/>
    </location>
</feature>
<organism evidence="3 4">
    <name type="scientific">Scleroderma citrinum Foug A</name>
    <dbReference type="NCBI Taxonomy" id="1036808"/>
    <lineage>
        <taxon>Eukaryota</taxon>
        <taxon>Fungi</taxon>
        <taxon>Dikarya</taxon>
        <taxon>Basidiomycota</taxon>
        <taxon>Agaricomycotina</taxon>
        <taxon>Agaricomycetes</taxon>
        <taxon>Agaricomycetidae</taxon>
        <taxon>Boletales</taxon>
        <taxon>Sclerodermatineae</taxon>
        <taxon>Sclerodermataceae</taxon>
        <taxon>Scleroderma</taxon>
    </lineage>
</organism>
<dbReference type="Pfam" id="PF22936">
    <property type="entry name" value="Pol_BBD"/>
    <property type="match status" value="1"/>
</dbReference>
<dbReference type="STRING" id="1036808.A0A0C2YLW8"/>
<name>A0A0C2YLW8_9AGAM</name>
<keyword evidence="4" id="KW-1185">Reference proteome</keyword>
<dbReference type="InParanoid" id="A0A0C2YLW8"/>
<feature type="non-terminal residue" evidence="3">
    <location>
        <position position="1"/>
    </location>
</feature>
<gene>
    <name evidence="3" type="ORF">SCLCIDRAFT_51269</name>
</gene>
<sequence>TSRQTTNVNPATGLCCTKNNPSGIYCDTPLDNGSVCGAGSHDCAHCFKPGGGMAGQQPAHWKPFWRSKTGASDSSGSTGSGSSGSANLAVGAPASGSSSSTPQQSPLVAAAVVTAVPTSSVSSQGAWSTQEYDLSCASVAELDDTDGCCPSDDVLACLSVRSYSSLLDSGTSHTLVRDRTHFHSYVADDSVHVKTANHGRLPTLGSGDCIALLPVGHDKFSVHFSGCLHAPSAMLNLLSIGSMVAKGWECNFCGAPPRCELVYCAQPLGSHLLQNNL</sequence>
<protein>
    <recommendedName>
        <fullName evidence="2">Retrovirus-related Pol polyprotein from transposon TNT 1-94-like beta-barrel domain-containing protein</fullName>
    </recommendedName>
</protein>
<dbReference type="AlphaFoldDB" id="A0A0C2YLW8"/>
<reference evidence="3 4" key="1">
    <citation type="submission" date="2014-04" db="EMBL/GenBank/DDBJ databases">
        <authorList>
            <consortium name="DOE Joint Genome Institute"/>
            <person name="Kuo A."/>
            <person name="Kohler A."/>
            <person name="Nagy L.G."/>
            <person name="Floudas D."/>
            <person name="Copeland A."/>
            <person name="Barry K.W."/>
            <person name="Cichocki N."/>
            <person name="Veneault-Fourrey C."/>
            <person name="LaButti K."/>
            <person name="Lindquist E.A."/>
            <person name="Lipzen A."/>
            <person name="Lundell T."/>
            <person name="Morin E."/>
            <person name="Murat C."/>
            <person name="Sun H."/>
            <person name="Tunlid A."/>
            <person name="Henrissat B."/>
            <person name="Grigoriev I.V."/>
            <person name="Hibbett D.S."/>
            <person name="Martin F."/>
            <person name="Nordberg H.P."/>
            <person name="Cantor M.N."/>
            <person name="Hua S.X."/>
        </authorList>
    </citation>
    <scope>NUCLEOTIDE SEQUENCE [LARGE SCALE GENOMIC DNA]</scope>
    <source>
        <strain evidence="3 4">Foug A</strain>
    </source>
</reference>
<dbReference type="InterPro" id="IPR054722">
    <property type="entry name" value="PolX-like_BBD"/>
</dbReference>
<evidence type="ECO:0000259" key="2">
    <source>
        <dbReference type="Pfam" id="PF22936"/>
    </source>
</evidence>
<evidence type="ECO:0000256" key="1">
    <source>
        <dbReference type="SAM" id="MobiDB-lite"/>
    </source>
</evidence>
<accession>A0A0C2YLW8</accession>
<dbReference type="EMBL" id="KN822338">
    <property type="protein sequence ID" value="KIM50738.1"/>
    <property type="molecule type" value="Genomic_DNA"/>
</dbReference>
<dbReference type="Proteomes" id="UP000053989">
    <property type="component" value="Unassembled WGS sequence"/>
</dbReference>
<reference evidence="4" key="2">
    <citation type="submission" date="2015-01" db="EMBL/GenBank/DDBJ databases">
        <title>Evolutionary Origins and Diversification of the Mycorrhizal Mutualists.</title>
        <authorList>
            <consortium name="DOE Joint Genome Institute"/>
            <consortium name="Mycorrhizal Genomics Consortium"/>
            <person name="Kohler A."/>
            <person name="Kuo A."/>
            <person name="Nagy L.G."/>
            <person name="Floudas D."/>
            <person name="Copeland A."/>
            <person name="Barry K.W."/>
            <person name="Cichocki N."/>
            <person name="Veneault-Fourrey C."/>
            <person name="LaButti K."/>
            <person name="Lindquist E.A."/>
            <person name="Lipzen A."/>
            <person name="Lundell T."/>
            <person name="Morin E."/>
            <person name="Murat C."/>
            <person name="Riley R."/>
            <person name="Ohm R."/>
            <person name="Sun H."/>
            <person name="Tunlid A."/>
            <person name="Henrissat B."/>
            <person name="Grigoriev I.V."/>
            <person name="Hibbett D.S."/>
            <person name="Martin F."/>
        </authorList>
    </citation>
    <scope>NUCLEOTIDE SEQUENCE [LARGE SCALE GENOMIC DNA]</scope>
    <source>
        <strain evidence="4">Foug A</strain>
    </source>
</reference>
<feature type="region of interest" description="Disordered" evidence="1">
    <location>
        <begin position="64"/>
        <end position="103"/>
    </location>
</feature>